<sequence>MDLTPYLTRLREDLSTTASAGEEQVQRAAAVLSAALEPAARLTLMNALSDLAAEVTANLPDHVVEVRLDGRDVRVVVTGTAAEGPAGEPGPPPPPPPPPPGGTPDAGDISRITLRLFEQIKSQAEQAAAAQGVSLNTFVSQAVQGALQGKHHQHWHNWQQGAGQHGPKRPGGSRSHLHGWVEG</sequence>
<gene>
    <name evidence="2" type="ORF">BAY60_16740</name>
</gene>
<reference evidence="2 3" key="1">
    <citation type="submission" date="2016-07" db="EMBL/GenBank/DDBJ databases">
        <title>Draft genome sequence of Prauserella muralis DSM 45305, isolated from a mould-covered wall in an indoor environment.</title>
        <authorList>
            <person name="Ruckert C."/>
            <person name="Albersmeier A."/>
            <person name="Jiang C.-L."/>
            <person name="Jiang Y."/>
            <person name="Kalinowski J."/>
            <person name="Schneider O."/>
            <person name="Winkler A."/>
            <person name="Zotchev S.B."/>
        </authorList>
    </citation>
    <scope>NUCLEOTIDE SEQUENCE [LARGE SCALE GENOMIC DNA]</scope>
    <source>
        <strain evidence="2 3">DSM 45305</strain>
    </source>
</reference>
<keyword evidence="3" id="KW-1185">Reference proteome</keyword>
<dbReference type="Gene3D" id="1.10.1220.10">
    <property type="entry name" value="Met repressor-like"/>
    <property type="match status" value="1"/>
</dbReference>
<dbReference type="OrthoDB" id="5193907at2"/>
<dbReference type="EMBL" id="MASW01000002">
    <property type="protein sequence ID" value="PXY27993.1"/>
    <property type="molecule type" value="Genomic_DNA"/>
</dbReference>
<evidence type="ECO:0000256" key="1">
    <source>
        <dbReference type="SAM" id="MobiDB-lite"/>
    </source>
</evidence>
<proteinExistence type="predicted"/>
<feature type="region of interest" description="Disordered" evidence="1">
    <location>
        <begin position="81"/>
        <end position="108"/>
    </location>
</feature>
<name>A0A2V4B1S0_9PSEU</name>
<evidence type="ECO:0000313" key="3">
    <source>
        <dbReference type="Proteomes" id="UP000249915"/>
    </source>
</evidence>
<comment type="caution">
    <text evidence="2">The sequence shown here is derived from an EMBL/GenBank/DDBJ whole genome shotgun (WGS) entry which is preliminary data.</text>
</comment>
<dbReference type="RefSeq" id="WP_112282006.1">
    <property type="nucleotide sequence ID" value="NZ_MASW01000002.1"/>
</dbReference>
<dbReference type="InterPro" id="IPR010985">
    <property type="entry name" value="Ribbon_hlx_hlx"/>
</dbReference>
<dbReference type="InterPro" id="IPR013321">
    <property type="entry name" value="Arc_rbn_hlx_hlx"/>
</dbReference>
<organism evidence="2 3">
    <name type="scientific">Prauserella muralis</name>
    <dbReference type="NCBI Taxonomy" id="588067"/>
    <lineage>
        <taxon>Bacteria</taxon>
        <taxon>Bacillati</taxon>
        <taxon>Actinomycetota</taxon>
        <taxon>Actinomycetes</taxon>
        <taxon>Pseudonocardiales</taxon>
        <taxon>Pseudonocardiaceae</taxon>
        <taxon>Prauserella</taxon>
    </lineage>
</organism>
<feature type="region of interest" description="Disordered" evidence="1">
    <location>
        <begin position="148"/>
        <end position="183"/>
    </location>
</feature>
<dbReference type="Proteomes" id="UP000249915">
    <property type="component" value="Unassembled WGS sequence"/>
</dbReference>
<dbReference type="GO" id="GO:0006355">
    <property type="term" value="P:regulation of DNA-templated transcription"/>
    <property type="evidence" value="ECO:0007669"/>
    <property type="project" value="InterPro"/>
</dbReference>
<accession>A0A2V4B1S0</accession>
<dbReference type="AlphaFoldDB" id="A0A2V4B1S0"/>
<dbReference type="Pfam" id="PF05534">
    <property type="entry name" value="HicB"/>
    <property type="match status" value="1"/>
</dbReference>
<dbReference type="SUPFAM" id="SSF47598">
    <property type="entry name" value="Ribbon-helix-helix"/>
    <property type="match status" value="1"/>
</dbReference>
<protein>
    <submittedName>
        <fullName evidence="2">HicB family protein</fullName>
    </submittedName>
</protein>
<evidence type="ECO:0000313" key="2">
    <source>
        <dbReference type="EMBL" id="PXY27993.1"/>
    </source>
</evidence>
<dbReference type="InterPro" id="IPR008651">
    <property type="entry name" value="Uncharacterised_HicB"/>
</dbReference>
<feature type="compositionally biased region" description="Pro residues" evidence="1">
    <location>
        <begin position="88"/>
        <end position="102"/>
    </location>
</feature>